<dbReference type="InterPro" id="IPR050373">
    <property type="entry name" value="Fibrinogen_C-term_domain"/>
</dbReference>
<dbReference type="PANTHER" id="PTHR19143:SF327">
    <property type="entry name" value="FI21813P1-RELATED"/>
    <property type="match status" value="1"/>
</dbReference>
<evidence type="ECO:0000259" key="2">
    <source>
        <dbReference type="PROSITE" id="PS51406"/>
    </source>
</evidence>
<protein>
    <submittedName>
        <fullName evidence="4">Angiopoietin-related protein 1-like</fullName>
    </submittedName>
</protein>
<dbReference type="InterPro" id="IPR002181">
    <property type="entry name" value="Fibrinogen_a/b/g_C_dom"/>
</dbReference>
<keyword evidence="1" id="KW-1015">Disulfide bond</keyword>
<accession>A0ABM4TPJ8</accession>
<dbReference type="InterPro" id="IPR020837">
    <property type="entry name" value="Fibrinogen_CS"/>
</dbReference>
<evidence type="ECO:0000256" key="1">
    <source>
        <dbReference type="ARBA" id="ARBA00023157"/>
    </source>
</evidence>
<feature type="domain" description="Fibrinogen C-terminal" evidence="2">
    <location>
        <begin position="1"/>
        <end position="210"/>
    </location>
</feature>
<evidence type="ECO:0000313" key="3">
    <source>
        <dbReference type="Proteomes" id="UP001652628"/>
    </source>
</evidence>
<proteinExistence type="predicted"/>
<dbReference type="InterPro" id="IPR014716">
    <property type="entry name" value="Fibrinogen_a/b/g_C_1"/>
</dbReference>
<dbReference type="CDD" id="cd00087">
    <property type="entry name" value="FReD"/>
    <property type="match status" value="1"/>
</dbReference>
<name>A0ABM4TPJ8_DROSZ</name>
<sequence>MLNTFIAHAVKYTEIAKNLKNQNKWLTEELDEIGWKPIQRRFDGSENFDRRWQDYKYGFGNETGEFFIGLMHLYNVTKRQQHELFIKLEYVNGSTSYAYYNDFRIGSEREGYMLKSLGKYSGTAGDALREHMYQAFTTFDWDNDNDSGGNCAENGVGGWWYNKCGHSSLNGKYYVNGISNMMNGIYWGTLNGDNLDESLTVVEMMIKPLARSNNDIYEFPNTQMSIY</sequence>
<reference evidence="4" key="1">
    <citation type="submission" date="2025-08" db="UniProtKB">
        <authorList>
            <consortium name="RefSeq"/>
        </authorList>
    </citation>
    <scope>IDENTIFICATION</scope>
</reference>
<keyword evidence="3" id="KW-1185">Reference proteome</keyword>
<dbReference type="InterPro" id="IPR036056">
    <property type="entry name" value="Fibrinogen-like_C"/>
</dbReference>
<dbReference type="Gene3D" id="3.90.215.10">
    <property type="entry name" value="Gamma Fibrinogen, chain A, domain 1"/>
    <property type="match status" value="1"/>
</dbReference>
<gene>
    <name evidence="4" type="primary">LOC139352941</name>
</gene>
<evidence type="ECO:0000313" key="4">
    <source>
        <dbReference type="RefSeq" id="XP_070851886.1"/>
    </source>
</evidence>
<dbReference type="Pfam" id="PF00147">
    <property type="entry name" value="Fibrinogen_C"/>
    <property type="match status" value="1"/>
</dbReference>
<dbReference type="PROSITE" id="PS00514">
    <property type="entry name" value="FIBRINOGEN_C_1"/>
    <property type="match status" value="1"/>
</dbReference>
<dbReference type="PANTHER" id="PTHR19143">
    <property type="entry name" value="FIBRINOGEN/TENASCIN/ANGIOPOEITIN"/>
    <property type="match status" value="1"/>
</dbReference>
<dbReference type="PROSITE" id="PS51406">
    <property type="entry name" value="FIBRINOGEN_C_2"/>
    <property type="match status" value="1"/>
</dbReference>
<organism evidence="3 4">
    <name type="scientific">Drosophila suzukii</name>
    <name type="common">Spotted-wing drosophila fruit fly</name>
    <dbReference type="NCBI Taxonomy" id="28584"/>
    <lineage>
        <taxon>Eukaryota</taxon>
        <taxon>Metazoa</taxon>
        <taxon>Ecdysozoa</taxon>
        <taxon>Arthropoda</taxon>
        <taxon>Hexapoda</taxon>
        <taxon>Insecta</taxon>
        <taxon>Pterygota</taxon>
        <taxon>Neoptera</taxon>
        <taxon>Endopterygota</taxon>
        <taxon>Diptera</taxon>
        <taxon>Brachycera</taxon>
        <taxon>Muscomorpha</taxon>
        <taxon>Ephydroidea</taxon>
        <taxon>Drosophilidae</taxon>
        <taxon>Drosophila</taxon>
        <taxon>Sophophora</taxon>
    </lineage>
</organism>
<dbReference type="SUPFAM" id="SSF56496">
    <property type="entry name" value="Fibrinogen C-terminal domain-like"/>
    <property type="match status" value="1"/>
</dbReference>
<dbReference type="GeneID" id="139352941"/>
<dbReference type="Proteomes" id="UP001652628">
    <property type="component" value="Chromosome 2L"/>
</dbReference>
<dbReference type="RefSeq" id="XP_070851886.1">
    <property type="nucleotide sequence ID" value="XM_070995785.1"/>
</dbReference>
<dbReference type="SMART" id="SM00186">
    <property type="entry name" value="FBG"/>
    <property type="match status" value="1"/>
</dbReference>